<keyword evidence="3" id="KW-0732">Signal</keyword>
<dbReference type="GeneID" id="62168368"/>
<dbReference type="RefSeq" id="XP_038739433.1">
    <property type="nucleotide sequence ID" value="XM_038895294.1"/>
</dbReference>
<dbReference type="Pfam" id="PF00264">
    <property type="entry name" value="Tyrosinase"/>
    <property type="match status" value="1"/>
</dbReference>
<protein>
    <submittedName>
        <fullName evidence="5">FAD binding domain-containing protein</fullName>
    </submittedName>
</protein>
<feature type="signal peptide" evidence="3">
    <location>
        <begin position="1"/>
        <end position="22"/>
    </location>
</feature>
<accession>A0A9P6LF57</accession>
<feature type="chain" id="PRO_5040230228" evidence="3">
    <location>
        <begin position="23"/>
        <end position="386"/>
    </location>
</feature>
<gene>
    <name evidence="5" type="ORF">CkaCkLH20_12581</name>
</gene>
<feature type="domain" description="Tyrosinase copper-binding" evidence="4">
    <location>
        <begin position="309"/>
        <end position="320"/>
    </location>
</feature>
<name>A0A9P6LF57_9PEZI</name>
<dbReference type="Gene3D" id="1.10.1280.10">
    <property type="entry name" value="Di-copper center containing domain from catechol oxidase"/>
    <property type="match status" value="1"/>
</dbReference>
<evidence type="ECO:0000256" key="2">
    <source>
        <dbReference type="ARBA" id="ARBA00023002"/>
    </source>
</evidence>
<organism evidence="5 6">
    <name type="scientific">Colletotrichum karsti</name>
    <dbReference type="NCBI Taxonomy" id="1095194"/>
    <lineage>
        <taxon>Eukaryota</taxon>
        <taxon>Fungi</taxon>
        <taxon>Dikarya</taxon>
        <taxon>Ascomycota</taxon>
        <taxon>Pezizomycotina</taxon>
        <taxon>Sordariomycetes</taxon>
        <taxon>Hypocreomycetidae</taxon>
        <taxon>Glomerellales</taxon>
        <taxon>Glomerellaceae</taxon>
        <taxon>Colletotrichum</taxon>
        <taxon>Colletotrichum boninense species complex</taxon>
    </lineage>
</organism>
<dbReference type="OrthoDB" id="6132182at2759"/>
<dbReference type="AlphaFoldDB" id="A0A9P6LF57"/>
<sequence>MYFSGYHAVILGLLGVTGLTHAAGNQTDYVQPVQDKAFNALREAEAEAVLKRNSTCTLENAAVRKSWEALTGDERKSYIRAVKCLFSSPSQTDPSLNTGARNRYDDFAAQHINQTMTVHVTGNFLTWHRHYIWSYEQALRNECGYTGYLPYWNWFSYQDNLRKSPVFDGSETSMGSDGLFVPHNGSIGPPGFHIPSGDGGGCIATGPFANLSANLGPVQPQQDGLVGVGLEEKLRYNPHCVKRDLSNWLASRIYTEDALLNSTIRETAKDIASFQTSIDSQSYGFPGVHAGGHQTISGSNSDLYSGVVDPAFYLHHTMVDRMYWLWQALHLDQAKTISGTITFGNSPPSRNATVDDLIELPFLGVEPATLGSLLDTLDGPYCYVYA</sequence>
<dbReference type="PANTHER" id="PTHR11474:SF125">
    <property type="entry name" value="N-ACETYL-6-HYDROXYTRYPTOPHAN OXIDASE IVOB-RELATED"/>
    <property type="match status" value="1"/>
</dbReference>
<dbReference type="EMBL" id="JAATWM020000061">
    <property type="protein sequence ID" value="KAF9869972.1"/>
    <property type="molecule type" value="Genomic_DNA"/>
</dbReference>
<evidence type="ECO:0000313" key="5">
    <source>
        <dbReference type="EMBL" id="KAF9869972.1"/>
    </source>
</evidence>
<dbReference type="InterPro" id="IPR050316">
    <property type="entry name" value="Tyrosinase/Hemocyanin"/>
</dbReference>
<dbReference type="GO" id="GO:0016491">
    <property type="term" value="F:oxidoreductase activity"/>
    <property type="evidence" value="ECO:0007669"/>
    <property type="project" value="UniProtKB-KW"/>
</dbReference>
<reference evidence="5" key="1">
    <citation type="submission" date="2020-03" db="EMBL/GenBank/DDBJ databases">
        <authorList>
            <person name="He L."/>
        </authorList>
    </citation>
    <scope>NUCLEOTIDE SEQUENCE</scope>
    <source>
        <strain evidence="5">CkLH20</strain>
    </source>
</reference>
<dbReference type="PANTHER" id="PTHR11474">
    <property type="entry name" value="TYROSINASE FAMILY MEMBER"/>
    <property type="match status" value="1"/>
</dbReference>
<evidence type="ECO:0000259" key="4">
    <source>
        <dbReference type="PROSITE" id="PS00498"/>
    </source>
</evidence>
<keyword evidence="6" id="KW-1185">Reference proteome</keyword>
<dbReference type="Proteomes" id="UP000781932">
    <property type="component" value="Unassembled WGS sequence"/>
</dbReference>
<dbReference type="GO" id="GO:0046872">
    <property type="term" value="F:metal ion binding"/>
    <property type="evidence" value="ECO:0007669"/>
    <property type="project" value="UniProtKB-KW"/>
</dbReference>
<evidence type="ECO:0000256" key="1">
    <source>
        <dbReference type="ARBA" id="ARBA00022723"/>
    </source>
</evidence>
<dbReference type="SUPFAM" id="SSF48056">
    <property type="entry name" value="Di-copper centre-containing domain"/>
    <property type="match status" value="1"/>
</dbReference>
<keyword evidence="2" id="KW-0560">Oxidoreductase</keyword>
<reference evidence="5" key="2">
    <citation type="submission" date="2020-11" db="EMBL/GenBank/DDBJ databases">
        <title>Whole genome sequencing of Colletotrichum sp.</title>
        <authorList>
            <person name="Li H."/>
        </authorList>
    </citation>
    <scope>NUCLEOTIDE SEQUENCE</scope>
    <source>
        <strain evidence="5">CkLH20</strain>
    </source>
</reference>
<proteinExistence type="predicted"/>
<keyword evidence="1" id="KW-0479">Metal-binding</keyword>
<evidence type="ECO:0000256" key="3">
    <source>
        <dbReference type="SAM" id="SignalP"/>
    </source>
</evidence>
<comment type="caution">
    <text evidence="5">The sequence shown here is derived from an EMBL/GenBank/DDBJ whole genome shotgun (WGS) entry which is preliminary data.</text>
</comment>
<dbReference type="PRINTS" id="PR00092">
    <property type="entry name" value="TYROSINASE"/>
</dbReference>
<dbReference type="InterPro" id="IPR008922">
    <property type="entry name" value="Di-copper_centre_dom_sf"/>
</dbReference>
<dbReference type="PROSITE" id="PS00498">
    <property type="entry name" value="TYROSINASE_2"/>
    <property type="match status" value="1"/>
</dbReference>
<dbReference type="InterPro" id="IPR002227">
    <property type="entry name" value="Tyrosinase_Cu-bd"/>
</dbReference>
<evidence type="ECO:0000313" key="6">
    <source>
        <dbReference type="Proteomes" id="UP000781932"/>
    </source>
</evidence>